<feature type="domain" description="Hemerythrin-like" evidence="1">
    <location>
        <begin position="20"/>
        <end position="125"/>
    </location>
</feature>
<dbReference type="AlphaFoldDB" id="X6NRK2"/>
<comment type="caution">
    <text evidence="2">The sequence shown here is derived from an EMBL/GenBank/DDBJ whole genome shotgun (WGS) entry which is preliminary data.</text>
</comment>
<dbReference type="Gene3D" id="1.20.120.520">
    <property type="entry name" value="nmb1532 protein domain like"/>
    <property type="match status" value="1"/>
</dbReference>
<dbReference type="Pfam" id="PF01814">
    <property type="entry name" value="Hemerythrin"/>
    <property type="match status" value="1"/>
</dbReference>
<keyword evidence="3" id="KW-1185">Reference proteome</keyword>
<protein>
    <recommendedName>
        <fullName evidence="1">Hemerythrin-like domain-containing protein</fullName>
    </recommendedName>
</protein>
<accession>X6NRK2</accession>
<dbReference type="InterPro" id="IPR012312">
    <property type="entry name" value="Hemerythrin-like"/>
</dbReference>
<evidence type="ECO:0000313" key="2">
    <source>
        <dbReference type="EMBL" id="ETO28568.1"/>
    </source>
</evidence>
<dbReference type="Proteomes" id="UP000023152">
    <property type="component" value="Unassembled WGS sequence"/>
</dbReference>
<evidence type="ECO:0000259" key="1">
    <source>
        <dbReference type="Pfam" id="PF01814"/>
    </source>
</evidence>
<evidence type="ECO:0000313" key="3">
    <source>
        <dbReference type="Proteomes" id="UP000023152"/>
    </source>
</evidence>
<sequence>MEISIGDSNSAKAENLKNDLMLWESVKSDFLKFNSKLEGHTEFEEKQLFQFIREHVKPDTHKLLFPVHFQSLHEQHDSVIPNITQKLVSCFQGQPQKQWTQVIEHLKEFQNELFQHLLIEERGLVMPWLNWDDTLYATYRTYLSWKFAPMY</sequence>
<dbReference type="EMBL" id="ASPP01006596">
    <property type="protein sequence ID" value="ETO28568.1"/>
    <property type="molecule type" value="Genomic_DNA"/>
</dbReference>
<name>X6NRK2_RETFI</name>
<reference evidence="2 3" key="1">
    <citation type="journal article" date="2013" name="Curr. Biol.">
        <title>The Genome of the Foraminiferan Reticulomyxa filosa.</title>
        <authorList>
            <person name="Glockner G."/>
            <person name="Hulsmann N."/>
            <person name="Schleicher M."/>
            <person name="Noegel A.A."/>
            <person name="Eichinger L."/>
            <person name="Gallinger C."/>
            <person name="Pawlowski J."/>
            <person name="Sierra R."/>
            <person name="Euteneuer U."/>
            <person name="Pillet L."/>
            <person name="Moustafa A."/>
            <person name="Platzer M."/>
            <person name="Groth M."/>
            <person name="Szafranski K."/>
            <person name="Schliwa M."/>
        </authorList>
    </citation>
    <scope>NUCLEOTIDE SEQUENCE [LARGE SCALE GENOMIC DNA]</scope>
</reference>
<organism evidence="2 3">
    <name type="scientific">Reticulomyxa filosa</name>
    <dbReference type="NCBI Taxonomy" id="46433"/>
    <lineage>
        <taxon>Eukaryota</taxon>
        <taxon>Sar</taxon>
        <taxon>Rhizaria</taxon>
        <taxon>Retaria</taxon>
        <taxon>Foraminifera</taxon>
        <taxon>Monothalamids</taxon>
        <taxon>Reticulomyxidae</taxon>
        <taxon>Reticulomyxa</taxon>
    </lineage>
</organism>
<proteinExistence type="predicted"/>
<gene>
    <name evidence="2" type="ORF">RFI_08565</name>
</gene>